<dbReference type="EMBL" id="QKWP01000047">
    <property type="protein sequence ID" value="RIB29087.1"/>
    <property type="molecule type" value="Genomic_DNA"/>
</dbReference>
<name>A0A397W676_9GLOM</name>
<reference evidence="7 8" key="1">
    <citation type="submission" date="2018-06" db="EMBL/GenBank/DDBJ databases">
        <title>Comparative genomics reveals the genomic features of Rhizophagus irregularis, R. cerebriforme, R. diaphanum and Gigaspora rosea, and their symbiotic lifestyle signature.</title>
        <authorList>
            <person name="Morin E."/>
            <person name="San Clemente H."/>
            <person name="Chen E.C.H."/>
            <person name="De La Providencia I."/>
            <person name="Hainaut M."/>
            <person name="Kuo A."/>
            <person name="Kohler A."/>
            <person name="Murat C."/>
            <person name="Tang N."/>
            <person name="Roy S."/>
            <person name="Loubradou J."/>
            <person name="Henrissat B."/>
            <person name="Grigoriev I.V."/>
            <person name="Corradi N."/>
            <person name="Roux C."/>
            <person name="Martin F.M."/>
        </authorList>
    </citation>
    <scope>NUCLEOTIDE SEQUENCE [LARGE SCALE GENOMIC DNA]</scope>
    <source>
        <strain evidence="7 8">DAOM 194757</strain>
    </source>
</reference>
<dbReference type="FunFam" id="2.30.30.40:FF:000100">
    <property type="entry name" value="SH3 domain-containing YSC84-like protein 1"/>
    <property type="match status" value="1"/>
</dbReference>
<keyword evidence="1 2" id="KW-0728">SH3 domain</keyword>
<organism evidence="7 8">
    <name type="scientific">Gigaspora rosea</name>
    <dbReference type="NCBI Taxonomy" id="44941"/>
    <lineage>
        <taxon>Eukaryota</taxon>
        <taxon>Fungi</taxon>
        <taxon>Fungi incertae sedis</taxon>
        <taxon>Mucoromycota</taxon>
        <taxon>Glomeromycotina</taxon>
        <taxon>Glomeromycetes</taxon>
        <taxon>Diversisporales</taxon>
        <taxon>Gigasporaceae</taxon>
        <taxon>Gigaspora</taxon>
    </lineage>
</organism>
<keyword evidence="3" id="KW-0175">Coiled coil</keyword>
<dbReference type="OrthoDB" id="443981at2759"/>
<dbReference type="SMART" id="SM00721">
    <property type="entry name" value="BAR"/>
    <property type="match status" value="1"/>
</dbReference>
<evidence type="ECO:0000256" key="4">
    <source>
        <dbReference type="SAM" id="MobiDB-lite"/>
    </source>
</evidence>
<dbReference type="SMART" id="SM00326">
    <property type="entry name" value="SH3"/>
    <property type="match status" value="1"/>
</dbReference>
<dbReference type="GO" id="GO:0043332">
    <property type="term" value="C:mating projection tip"/>
    <property type="evidence" value="ECO:0007669"/>
    <property type="project" value="TreeGrafter"/>
</dbReference>
<dbReference type="GO" id="GO:0006897">
    <property type="term" value="P:endocytosis"/>
    <property type="evidence" value="ECO:0007669"/>
    <property type="project" value="InterPro"/>
</dbReference>
<dbReference type="GO" id="GO:0031097">
    <property type="term" value="C:medial cortex"/>
    <property type="evidence" value="ECO:0007669"/>
    <property type="project" value="TreeGrafter"/>
</dbReference>
<dbReference type="PROSITE" id="PS50002">
    <property type="entry name" value="SH3"/>
    <property type="match status" value="1"/>
</dbReference>
<dbReference type="Pfam" id="PF00018">
    <property type="entry name" value="SH3_1"/>
    <property type="match status" value="1"/>
</dbReference>
<dbReference type="GO" id="GO:1990528">
    <property type="term" value="C:Rvs161p-Rvs167p complex"/>
    <property type="evidence" value="ECO:0007669"/>
    <property type="project" value="TreeGrafter"/>
</dbReference>
<proteinExistence type="predicted"/>
<dbReference type="InterPro" id="IPR046982">
    <property type="entry name" value="BIN3/RVS161-like"/>
</dbReference>
<dbReference type="PANTHER" id="PTHR47174:SF1">
    <property type="entry name" value="REDUCED VIABILITY UPON STARVATION PROTEIN 167"/>
    <property type="match status" value="1"/>
</dbReference>
<dbReference type="InterPro" id="IPR027267">
    <property type="entry name" value="AH/BAR_dom_sf"/>
</dbReference>
<evidence type="ECO:0000313" key="7">
    <source>
        <dbReference type="EMBL" id="RIB29087.1"/>
    </source>
</evidence>
<evidence type="ECO:0000256" key="2">
    <source>
        <dbReference type="PROSITE-ProRule" id="PRU00192"/>
    </source>
</evidence>
<evidence type="ECO:0000259" key="5">
    <source>
        <dbReference type="PROSITE" id="PS50002"/>
    </source>
</evidence>
<dbReference type="InterPro" id="IPR001452">
    <property type="entry name" value="SH3_domain"/>
</dbReference>
<dbReference type="InterPro" id="IPR036028">
    <property type="entry name" value="SH3-like_dom_sf"/>
</dbReference>
<dbReference type="Gene3D" id="1.20.1270.60">
    <property type="entry name" value="Arfaptin homology (AH) domain/BAR domain"/>
    <property type="match status" value="1"/>
</dbReference>
<feature type="compositionally biased region" description="Pro residues" evidence="4">
    <location>
        <begin position="331"/>
        <end position="340"/>
    </location>
</feature>
<sequence>MSWKGTTKAFGRLPQRIATKTGLRTETKDLRFDDIQTRFTEMTKQTEKLHDDAKKFRDGVSNMLNHQANFADLLVELYNPITSEEASDGVVTRRTKTPAQAMKATEEYAKLMSEVRDTILAELDSIDRRIIMPATEFLDVIKLIKKTVTKREHKKVDYDRYQNSVKKLKDKKDKSLSEEKQLHKYEDQLERATQEYDHYNELLKKELPLFFEYRVEFIEPIFECFYHMQLRIYGLLFEQFEQLAELGYFDFESDIIDGFDKKIVDAREQLEDITLFKRSKQNKKQDESSRKQSSIRESARTGSSGQVPTYSKDHIEEDDEPPAYTPTPVRAQPPPPPPVSRKPKPVRYVVALYDYDATADGDLSFRKDDKIELIKRTPDVNDWWTGKLNGVTGVFPGNYVAEL</sequence>
<dbReference type="Gene3D" id="2.30.30.40">
    <property type="entry name" value="SH3 Domains"/>
    <property type="match status" value="1"/>
</dbReference>
<gene>
    <name evidence="7" type="ORF">C2G38_1260785</name>
</gene>
<comment type="caution">
    <text evidence="7">The sequence shown here is derived from an EMBL/GenBank/DDBJ whole genome shotgun (WGS) entry which is preliminary data.</text>
</comment>
<dbReference type="GO" id="GO:0051666">
    <property type="term" value="P:actin cortical patch localization"/>
    <property type="evidence" value="ECO:0007669"/>
    <property type="project" value="InterPro"/>
</dbReference>
<evidence type="ECO:0000256" key="3">
    <source>
        <dbReference type="SAM" id="Coils"/>
    </source>
</evidence>
<dbReference type="PRINTS" id="PR00452">
    <property type="entry name" value="SH3DOMAIN"/>
</dbReference>
<dbReference type="AlphaFoldDB" id="A0A397W676"/>
<dbReference type="PANTHER" id="PTHR47174">
    <property type="entry name" value="BRIDGING INTEGRATOR 3"/>
    <property type="match status" value="1"/>
</dbReference>
<feature type="domain" description="SH3" evidence="5">
    <location>
        <begin position="344"/>
        <end position="403"/>
    </location>
</feature>
<feature type="domain" description="BAR" evidence="6">
    <location>
        <begin position="17"/>
        <end position="253"/>
    </location>
</feature>
<evidence type="ECO:0000313" key="8">
    <source>
        <dbReference type="Proteomes" id="UP000266673"/>
    </source>
</evidence>
<feature type="coiled-coil region" evidence="3">
    <location>
        <begin position="151"/>
        <end position="202"/>
    </location>
</feature>
<dbReference type="SUPFAM" id="SSF103657">
    <property type="entry name" value="BAR/IMD domain-like"/>
    <property type="match status" value="1"/>
</dbReference>
<feature type="region of interest" description="Disordered" evidence="4">
    <location>
        <begin position="279"/>
        <end position="343"/>
    </location>
</feature>
<dbReference type="GO" id="GO:0008289">
    <property type="term" value="F:lipid binding"/>
    <property type="evidence" value="ECO:0007669"/>
    <property type="project" value="TreeGrafter"/>
</dbReference>
<evidence type="ECO:0000256" key="1">
    <source>
        <dbReference type="ARBA" id="ARBA00022443"/>
    </source>
</evidence>
<dbReference type="CDD" id="cd07599">
    <property type="entry name" value="BAR_Rvs167p"/>
    <property type="match status" value="1"/>
</dbReference>
<evidence type="ECO:0000259" key="6">
    <source>
        <dbReference type="PROSITE" id="PS51021"/>
    </source>
</evidence>
<protein>
    <submittedName>
        <fullName evidence="7">Reduced viability upon starvation protein</fullName>
    </submittedName>
</protein>
<accession>A0A397W676</accession>
<dbReference type="PROSITE" id="PS51021">
    <property type="entry name" value="BAR"/>
    <property type="match status" value="1"/>
</dbReference>
<dbReference type="SUPFAM" id="SSF50044">
    <property type="entry name" value="SH3-domain"/>
    <property type="match status" value="1"/>
</dbReference>
<dbReference type="Proteomes" id="UP000266673">
    <property type="component" value="Unassembled WGS sequence"/>
</dbReference>
<feature type="compositionally biased region" description="Polar residues" evidence="4">
    <location>
        <begin position="291"/>
        <end position="309"/>
    </location>
</feature>
<keyword evidence="8" id="KW-1185">Reference proteome</keyword>
<dbReference type="InterPro" id="IPR004148">
    <property type="entry name" value="BAR_dom"/>
</dbReference>
<dbReference type="GO" id="GO:0030479">
    <property type="term" value="C:actin cortical patch"/>
    <property type="evidence" value="ECO:0007669"/>
    <property type="project" value="TreeGrafter"/>
</dbReference>
<dbReference type="GO" id="GO:0097320">
    <property type="term" value="P:plasma membrane tubulation"/>
    <property type="evidence" value="ECO:0007669"/>
    <property type="project" value="TreeGrafter"/>
</dbReference>
<dbReference type="STRING" id="44941.A0A397W676"/>
<dbReference type="Pfam" id="PF03114">
    <property type="entry name" value="BAR"/>
    <property type="match status" value="1"/>
</dbReference>